<evidence type="ECO:0000313" key="1">
    <source>
        <dbReference type="EMBL" id="KRN20623.1"/>
    </source>
</evidence>
<dbReference type="Proteomes" id="UP000051442">
    <property type="component" value="Unassembled WGS sequence"/>
</dbReference>
<comment type="caution">
    <text evidence="1">The sequence shown here is derived from an EMBL/GenBank/DDBJ whole genome shotgun (WGS) entry which is preliminary data.</text>
</comment>
<evidence type="ECO:0000313" key="2">
    <source>
        <dbReference type="Proteomes" id="UP000051442"/>
    </source>
</evidence>
<dbReference type="STRING" id="1423804.FD14_GL001408"/>
<organism evidence="1 2">
    <name type="scientific">Secundilactobacillus similis DSM 23365 = JCM 2765</name>
    <dbReference type="NCBI Taxonomy" id="1423804"/>
    <lineage>
        <taxon>Bacteria</taxon>
        <taxon>Bacillati</taxon>
        <taxon>Bacillota</taxon>
        <taxon>Bacilli</taxon>
        <taxon>Lactobacillales</taxon>
        <taxon>Lactobacillaceae</taxon>
        <taxon>Secundilactobacillus</taxon>
    </lineage>
</organism>
<reference evidence="1 2" key="1">
    <citation type="journal article" date="2015" name="Genome Announc.">
        <title>Expanding the biotechnology potential of lactobacilli through comparative genomics of 213 strains and associated genera.</title>
        <authorList>
            <person name="Sun Z."/>
            <person name="Harris H.M."/>
            <person name="McCann A."/>
            <person name="Guo C."/>
            <person name="Argimon S."/>
            <person name="Zhang W."/>
            <person name="Yang X."/>
            <person name="Jeffery I.B."/>
            <person name="Cooney J.C."/>
            <person name="Kagawa T.F."/>
            <person name="Liu W."/>
            <person name="Song Y."/>
            <person name="Salvetti E."/>
            <person name="Wrobel A."/>
            <person name="Rasinkangas P."/>
            <person name="Parkhill J."/>
            <person name="Rea M.C."/>
            <person name="O'Sullivan O."/>
            <person name="Ritari J."/>
            <person name="Douillard F.P."/>
            <person name="Paul Ross R."/>
            <person name="Yang R."/>
            <person name="Briner A.E."/>
            <person name="Felis G.E."/>
            <person name="de Vos W.M."/>
            <person name="Barrangou R."/>
            <person name="Klaenhammer T.R."/>
            <person name="Caufield P.W."/>
            <person name="Cui Y."/>
            <person name="Zhang H."/>
            <person name="O'Toole P.W."/>
        </authorList>
    </citation>
    <scope>NUCLEOTIDE SEQUENCE [LARGE SCALE GENOMIC DNA]</scope>
    <source>
        <strain evidence="1 2">DSM 23365</strain>
    </source>
</reference>
<protein>
    <submittedName>
        <fullName evidence="1">Uncharacterized protein</fullName>
    </submittedName>
</protein>
<dbReference type="EMBL" id="AYZM01000131">
    <property type="protein sequence ID" value="KRN20623.1"/>
    <property type="molecule type" value="Genomic_DNA"/>
</dbReference>
<keyword evidence="2" id="KW-1185">Reference proteome</keyword>
<dbReference type="AlphaFoldDB" id="A0A0R2EW46"/>
<proteinExistence type="predicted"/>
<dbReference type="PATRIC" id="fig|1423804.4.peg.1522"/>
<sequence>MEVSIEELNYLVDMRAKELIKQQATPKVPSPWSKFSNEIDMDLADWDPHEAYSIKTAFCTIIRCALGASRVVNLNEAEVEQARDIVHVLLSLVNYWNKEEIK</sequence>
<gene>
    <name evidence="1" type="ORF">FD14_GL001408</name>
</gene>
<dbReference type="RefSeq" id="WP_054734460.1">
    <property type="nucleotide sequence ID" value="NZ_AYZM01000131.1"/>
</dbReference>
<name>A0A0R2EW46_9LACO</name>
<accession>A0A0R2EW46</accession>